<protein>
    <submittedName>
        <fullName evidence="1">Uncharacterized protein</fullName>
    </submittedName>
</protein>
<evidence type="ECO:0000313" key="2">
    <source>
        <dbReference type="Proteomes" id="UP001159363"/>
    </source>
</evidence>
<reference evidence="1 2" key="1">
    <citation type="submission" date="2023-02" db="EMBL/GenBank/DDBJ databases">
        <title>LHISI_Scaffold_Assembly.</title>
        <authorList>
            <person name="Stuart O.P."/>
            <person name="Cleave R."/>
            <person name="Magrath M.J.L."/>
            <person name="Mikheyev A.S."/>
        </authorList>
    </citation>
    <scope>NUCLEOTIDE SEQUENCE [LARGE SCALE GENOMIC DNA]</scope>
    <source>
        <strain evidence="1">Daus_M_001</strain>
        <tissue evidence="1">Leg muscle</tissue>
    </source>
</reference>
<evidence type="ECO:0000313" key="1">
    <source>
        <dbReference type="EMBL" id="KAJ8880155.1"/>
    </source>
</evidence>
<proteinExistence type="predicted"/>
<comment type="caution">
    <text evidence="1">The sequence shown here is derived from an EMBL/GenBank/DDBJ whole genome shotgun (WGS) entry which is preliminary data.</text>
</comment>
<name>A0ABQ9H786_9NEOP</name>
<dbReference type="EMBL" id="JARBHB010000006">
    <property type="protein sequence ID" value="KAJ8880155.1"/>
    <property type="molecule type" value="Genomic_DNA"/>
</dbReference>
<organism evidence="1 2">
    <name type="scientific">Dryococelus australis</name>
    <dbReference type="NCBI Taxonomy" id="614101"/>
    <lineage>
        <taxon>Eukaryota</taxon>
        <taxon>Metazoa</taxon>
        <taxon>Ecdysozoa</taxon>
        <taxon>Arthropoda</taxon>
        <taxon>Hexapoda</taxon>
        <taxon>Insecta</taxon>
        <taxon>Pterygota</taxon>
        <taxon>Neoptera</taxon>
        <taxon>Polyneoptera</taxon>
        <taxon>Phasmatodea</taxon>
        <taxon>Verophasmatodea</taxon>
        <taxon>Anareolatae</taxon>
        <taxon>Phasmatidae</taxon>
        <taxon>Eurycanthinae</taxon>
        <taxon>Dryococelus</taxon>
    </lineage>
</organism>
<accession>A0ABQ9H786</accession>
<gene>
    <name evidence="1" type="ORF">PR048_016618</name>
</gene>
<keyword evidence="2" id="KW-1185">Reference proteome</keyword>
<dbReference type="Proteomes" id="UP001159363">
    <property type="component" value="Chromosome 5"/>
</dbReference>
<sequence length="88" mass="9472">MVLSGKIVGLGISGEDLEVGTKSRMRKILLLSAKAKGLKRLDGKLFVTTNALDSCVTKKTANIFGALLDNGKKMAAESFLFKKSSQWP</sequence>